<dbReference type="EMBL" id="CP011412">
    <property type="protein sequence ID" value="AKH20702.1"/>
    <property type="molecule type" value="Genomic_DNA"/>
</dbReference>
<dbReference type="InterPro" id="IPR051614">
    <property type="entry name" value="UPF0045_domain"/>
</dbReference>
<dbReference type="NCBIfam" id="TIGR00106">
    <property type="entry name" value="MTH1187 family thiamine-binding protein"/>
    <property type="match status" value="1"/>
</dbReference>
<dbReference type="Proteomes" id="UP000034410">
    <property type="component" value="Chromosome"/>
</dbReference>
<accession>A0A0F7JYA3</accession>
<comment type="similarity">
    <text evidence="1">Belongs to the UPF0045 family.</text>
</comment>
<dbReference type="Gene3D" id="3.30.70.930">
    <property type="match status" value="1"/>
</dbReference>
<feature type="domain" description="Thiamine-binding protein" evidence="2">
    <location>
        <begin position="6"/>
        <end position="95"/>
    </location>
</feature>
<dbReference type="Pfam" id="PF01910">
    <property type="entry name" value="Thiamine_BP"/>
    <property type="match status" value="1"/>
</dbReference>
<organism evidence="3 4">
    <name type="scientific">Sedimenticola thiotaurini</name>
    <dbReference type="NCBI Taxonomy" id="1543721"/>
    <lineage>
        <taxon>Bacteria</taxon>
        <taxon>Pseudomonadati</taxon>
        <taxon>Pseudomonadota</taxon>
        <taxon>Gammaproteobacteria</taxon>
        <taxon>Chromatiales</taxon>
        <taxon>Sedimenticolaceae</taxon>
        <taxon>Sedimenticola</taxon>
    </lineage>
</organism>
<dbReference type="KEGG" id="seds:AAY24_10415"/>
<dbReference type="InterPro" id="IPR002767">
    <property type="entry name" value="Thiamine_BP"/>
</dbReference>
<dbReference type="InterPro" id="IPR029756">
    <property type="entry name" value="MTH1187/YkoF-like"/>
</dbReference>
<dbReference type="GO" id="GO:0005829">
    <property type="term" value="C:cytosol"/>
    <property type="evidence" value="ECO:0007669"/>
    <property type="project" value="TreeGrafter"/>
</dbReference>
<keyword evidence="4" id="KW-1185">Reference proteome</keyword>
<dbReference type="AlphaFoldDB" id="A0A0F7JYA3"/>
<reference evidence="3 4" key="1">
    <citation type="journal article" date="2015" name="Genome Announc.">
        <title>Complete Genome Sequence of Sedimenticola thiotaurini Strain SIP-G1, a Polyphosphate- and Polyhydroxyalkanoate-Accumulating Sulfur-Oxidizing Gammaproteobacterium Isolated from Salt Marsh Sediments.</title>
        <authorList>
            <person name="Flood B.E."/>
            <person name="Jones D.S."/>
            <person name="Bailey J.V."/>
        </authorList>
    </citation>
    <scope>NUCLEOTIDE SEQUENCE [LARGE SCALE GENOMIC DNA]</scope>
    <source>
        <strain evidence="3 4">SIP-G1</strain>
    </source>
</reference>
<dbReference type="PANTHER" id="PTHR33777:SF1">
    <property type="entry name" value="UPF0045 PROTEIN ECM15"/>
    <property type="match status" value="1"/>
</dbReference>
<evidence type="ECO:0000313" key="3">
    <source>
        <dbReference type="EMBL" id="AKH20702.1"/>
    </source>
</evidence>
<dbReference type="OrthoDB" id="9793516at2"/>
<sequence>MSVLLEFAMFPTDKGESVSPYVSRVIELIRDSGCDYQLTPMGTIIETDTLSQALALVEAAYATLEQAGCSRVYSSLNLDIRKGKDNRMQGKVASIRARIGDINS</sequence>
<gene>
    <name evidence="3" type="ORF">AAY24_10415</name>
</gene>
<dbReference type="PATRIC" id="fig|1543721.4.peg.2160"/>
<dbReference type="RefSeq" id="WP_046859632.1">
    <property type="nucleotide sequence ID" value="NZ_CP011412.1"/>
</dbReference>
<protein>
    <recommendedName>
        <fullName evidence="2">Thiamine-binding protein domain-containing protein</fullName>
    </recommendedName>
</protein>
<dbReference type="PANTHER" id="PTHR33777">
    <property type="entry name" value="UPF0045 PROTEIN ECM15"/>
    <property type="match status" value="1"/>
</dbReference>
<name>A0A0F7JYA3_9GAMM</name>
<evidence type="ECO:0000313" key="4">
    <source>
        <dbReference type="Proteomes" id="UP000034410"/>
    </source>
</evidence>
<evidence type="ECO:0000256" key="1">
    <source>
        <dbReference type="ARBA" id="ARBA00010272"/>
    </source>
</evidence>
<evidence type="ECO:0000259" key="2">
    <source>
        <dbReference type="Pfam" id="PF01910"/>
    </source>
</evidence>
<dbReference type="SUPFAM" id="SSF89957">
    <property type="entry name" value="MTH1187/YkoF-like"/>
    <property type="match status" value="1"/>
</dbReference>
<proteinExistence type="inferred from homology"/>